<gene>
    <name evidence="1" type="ORF">MERR_LOCUS4527</name>
</gene>
<dbReference type="EMBL" id="CACVBM020000310">
    <property type="protein sequence ID" value="CAA7017292.1"/>
    <property type="molecule type" value="Genomic_DNA"/>
</dbReference>
<name>A0A6D2HVM5_9BRAS</name>
<comment type="caution">
    <text evidence="1">The sequence shown here is derived from an EMBL/GenBank/DDBJ whole genome shotgun (WGS) entry which is preliminary data.</text>
</comment>
<sequence>MRGLPNLSPSNIFDVSPPYSLVGAEIFSATPSAACSLRLLLLVGASRSRRGPPQNLSPIFVVECSHRLSSLDFMKKIQDGKSYSTNLAHTPPKYLLTGWDKGCCCFS</sequence>
<dbReference type="AlphaFoldDB" id="A0A6D2HVM5"/>
<proteinExistence type="predicted"/>
<dbReference type="Proteomes" id="UP000467841">
    <property type="component" value="Unassembled WGS sequence"/>
</dbReference>
<accession>A0A6D2HVM5</accession>
<protein>
    <submittedName>
        <fullName evidence="1">Uncharacterized protein</fullName>
    </submittedName>
</protein>
<keyword evidence="2" id="KW-1185">Reference proteome</keyword>
<organism evidence="1 2">
    <name type="scientific">Microthlaspi erraticum</name>
    <dbReference type="NCBI Taxonomy" id="1685480"/>
    <lineage>
        <taxon>Eukaryota</taxon>
        <taxon>Viridiplantae</taxon>
        <taxon>Streptophyta</taxon>
        <taxon>Embryophyta</taxon>
        <taxon>Tracheophyta</taxon>
        <taxon>Spermatophyta</taxon>
        <taxon>Magnoliopsida</taxon>
        <taxon>eudicotyledons</taxon>
        <taxon>Gunneridae</taxon>
        <taxon>Pentapetalae</taxon>
        <taxon>rosids</taxon>
        <taxon>malvids</taxon>
        <taxon>Brassicales</taxon>
        <taxon>Brassicaceae</taxon>
        <taxon>Coluteocarpeae</taxon>
        <taxon>Microthlaspi</taxon>
    </lineage>
</organism>
<reference evidence="1" key="1">
    <citation type="submission" date="2020-01" db="EMBL/GenBank/DDBJ databases">
        <authorList>
            <person name="Mishra B."/>
        </authorList>
    </citation>
    <scope>NUCLEOTIDE SEQUENCE [LARGE SCALE GENOMIC DNA]</scope>
</reference>
<evidence type="ECO:0000313" key="1">
    <source>
        <dbReference type="EMBL" id="CAA7017292.1"/>
    </source>
</evidence>
<evidence type="ECO:0000313" key="2">
    <source>
        <dbReference type="Proteomes" id="UP000467841"/>
    </source>
</evidence>
<dbReference type="OrthoDB" id="1076534at2759"/>